<dbReference type="FunFam" id="2.170.130.10:FF:000010">
    <property type="entry name" value="Ferripyoverdine receptor"/>
    <property type="match status" value="1"/>
</dbReference>
<reference evidence="19 20" key="1">
    <citation type="submission" date="2018-05" db="EMBL/GenBank/DDBJ databases">
        <title>Genome Sequence of an Efficient Indole-Degrading Bacterium, Alcaligenes sp.YBY.</title>
        <authorList>
            <person name="Yang B."/>
        </authorList>
    </citation>
    <scope>NUCLEOTIDE SEQUENCE [LARGE SCALE GENOMIC DNA]</scope>
    <source>
        <strain evidence="19 20">YBY</strain>
    </source>
</reference>
<keyword evidence="11 14" id="KW-0472">Membrane</keyword>
<evidence type="ECO:0000256" key="6">
    <source>
        <dbReference type="ARBA" id="ARBA00022692"/>
    </source>
</evidence>
<dbReference type="Gene3D" id="2.170.130.10">
    <property type="entry name" value="TonB-dependent receptor, plug domain"/>
    <property type="match status" value="1"/>
</dbReference>
<dbReference type="Pfam" id="PF07715">
    <property type="entry name" value="Plug"/>
    <property type="match status" value="1"/>
</dbReference>
<dbReference type="PANTHER" id="PTHR32552">
    <property type="entry name" value="FERRICHROME IRON RECEPTOR-RELATED"/>
    <property type="match status" value="1"/>
</dbReference>
<dbReference type="PROSITE" id="PS52016">
    <property type="entry name" value="TONB_DEPENDENT_REC_3"/>
    <property type="match status" value="1"/>
</dbReference>
<evidence type="ECO:0000256" key="5">
    <source>
        <dbReference type="ARBA" id="ARBA00022496"/>
    </source>
</evidence>
<dbReference type="InterPro" id="IPR036942">
    <property type="entry name" value="Beta-barrel_TonB_sf"/>
</dbReference>
<keyword evidence="12 19" id="KW-0675">Receptor</keyword>
<organism evidence="19 20">
    <name type="scientific">Alcaligenes faecalis</name>
    <dbReference type="NCBI Taxonomy" id="511"/>
    <lineage>
        <taxon>Bacteria</taxon>
        <taxon>Pseudomonadati</taxon>
        <taxon>Pseudomonadota</taxon>
        <taxon>Betaproteobacteria</taxon>
        <taxon>Burkholderiales</taxon>
        <taxon>Alcaligenaceae</taxon>
        <taxon>Alcaligenes</taxon>
    </lineage>
</organism>
<dbReference type="GO" id="GO:0038023">
    <property type="term" value="F:signaling receptor activity"/>
    <property type="evidence" value="ECO:0007669"/>
    <property type="project" value="InterPro"/>
</dbReference>
<evidence type="ECO:0000256" key="12">
    <source>
        <dbReference type="ARBA" id="ARBA00023170"/>
    </source>
</evidence>
<dbReference type="GO" id="GO:0015344">
    <property type="term" value="F:siderophore uptake transmembrane transporter activity"/>
    <property type="evidence" value="ECO:0007669"/>
    <property type="project" value="TreeGrafter"/>
</dbReference>
<name>A0A2U2BMW3_ALCFA</name>
<dbReference type="InterPro" id="IPR000531">
    <property type="entry name" value="Beta-barrel_TonB"/>
</dbReference>
<evidence type="ECO:0000256" key="10">
    <source>
        <dbReference type="ARBA" id="ARBA00023077"/>
    </source>
</evidence>
<dbReference type="InterPro" id="IPR012910">
    <property type="entry name" value="Plug_dom"/>
</dbReference>
<dbReference type="PANTHER" id="PTHR32552:SF74">
    <property type="entry name" value="HYDROXAMATE SIDEROPHORE RECEPTOR FHUE"/>
    <property type="match status" value="1"/>
</dbReference>
<dbReference type="GO" id="GO:0015891">
    <property type="term" value="P:siderophore transport"/>
    <property type="evidence" value="ECO:0007669"/>
    <property type="project" value="InterPro"/>
</dbReference>
<dbReference type="RefSeq" id="WP_109088199.1">
    <property type="nucleotide sequence ID" value="NZ_CAXOJJ010000005.1"/>
</dbReference>
<evidence type="ECO:0000256" key="15">
    <source>
        <dbReference type="RuleBase" id="RU003357"/>
    </source>
</evidence>
<evidence type="ECO:0000256" key="9">
    <source>
        <dbReference type="ARBA" id="ARBA00023065"/>
    </source>
</evidence>
<keyword evidence="7 16" id="KW-0732">Signal</keyword>
<evidence type="ECO:0000259" key="18">
    <source>
        <dbReference type="Pfam" id="PF07715"/>
    </source>
</evidence>
<evidence type="ECO:0000259" key="17">
    <source>
        <dbReference type="Pfam" id="PF00593"/>
    </source>
</evidence>
<comment type="subcellular location">
    <subcellularLocation>
        <location evidence="1 14">Cell outer membrane</location>
        <topology evidence="1 14">Multi-pass membrane protein</topology>
    </subcellularLocation>
</comment>
<dbReference type="Gene3D" id="2.40.170.20">
    <property type="entry name" value="TonB-dependent receptor, beta-barrel domain"/>
    <property type="match status" value="1"/>
</dbReference>
<evidence type="ECO:0000256" key="7">
    <source>
        <dbReference type="ARBA" id="ARBA00022729"/>
    </source>
</evidence>
<feature type="domain" description="TonB-dependent receptor-like beta-barrel" evidence="17">
    <location>
        <begin position="273"/>
        <end position="701"/>
    </location>
</feature>
<dbReference type="EMBL" id="QEXO01000001">
    <property type="protein sequence ID" value="PWE15307.1"/>
    <property type="molecule type" value="Genomic_DNA"/>
</dbReference>
<evidence type="ECO:0000256" key="8">
    <source>
        <dbReference type="ARBA" id="ARBA00023004"/>
    </source>
</evidence>
<evidence type="ECO:0000256" key="1">
    <source>
        <dbReference type="ARBA" id="ARBA00004571"/>
    </source>
</evidence>
<evidence type="ECO:0000313" key="19">
    <source>
        <dbReference type="EMBL" id="PWE15307.1"/>
    </source>
</evidence>
<gene>
    <name evidence="19" type="ORF">DF183_00760</name>
</gene>
<comment type="similarity">
    <text evidence="2 14 15">Belongs to the TonB-dependent receptor family.</text>
</comment>
<evidence type="ECO:0000256" key="3">
    <source>
        <dbReference type="ARBA" id="ARBA00022448"/>
    </source>
</evidence>
<dbReference type="InterPro" id="IPR039426">
    <property type="entry name" value="TonB-dep_rcpt-like"/>
</dbReference>
<protein>
    <submittedName>
        <fullName evidence="19">TonB-dependent siderophore receptor</fullName>
    </submittedName>
</protein>
<dbReference type="InterPro" id="IPR037066">
    <property type="entry name" value="Plug_dom_sf"/>
</dbReference>
<keyword evidence="13 14" id="KW-0998">Cell outer membrane</keyword>
<dbReference type="STRING" id="511.UZ73_04105"/>
<keyword evidence="4 14" id="KW-1134">Transmembrane beta strand</keyword>
<dbReference type="InterPro" id="IPR010105">
    <property type="entry name" value="TonB_sidphr_rcpt"/>
</dbReference>
<accession>A0A2U2BMW3</accession>
<evidence type="ECO:0000313" key="20">
    <source>
        <dbReference type="Proteomes" id="UP000245216"/>
    </source>
</evidence>
<dbReference type="Proteomes" id="UP000245216">
    <property type="component" value="Unassembled WGS sequence"/>
</dbReference>
<keyword evidence="10 15" id="KW-0798">TonB box</keyword>
<dbReference type="AlphaFoldDB" id="A0A2U2BMW3"/>
<dbReference type="CDD" id="cd01347">
    <property type="entry name" value="ligand_gated_channel"/>
    <property type="match status" value="1"/>
</dbReference>
<keyword evidence="6 14" id="KW-0812">Transmembrane</keyword>
<keyword evidence="3 14" id="KW-0813">Transport</keyword>
<dbReference type="NCBIfam" id="TIGR01783">
    <property type="entry name" value="TonB-siderophor"/>
    <property type="match status" value="1"/>
</dbReference>
<dbReference type="Pfam" id="PF00593">
    <property type="entry name" value="TonB_dep_Rec_b-barrel"/>
    <property type="match status" value="1"/>
</dbReference>
<dbReference type="SUPFAM" id="SSF56935">
    <property type="entry name" value="Porins"/>
    <property type="match status" value="1"/>
</dbReference>
<evidence type="ECO:0000256" key="11">
    <source>
        <dbReference type="ARBA" id="ARBA00023136"/>
    </source>
</evidence>
<sequence>MSAVSSSSARLRVRLLTPLTRSAMLLAATGSPVWAQDKAPDQSPVELSTITVKGNRDPGVTETSQSYTTKAMSTATGLSLSIRETPQSVSVVTRQMMEDRGMQTTADALQSAPGISVTRSDTNRYSFSSRGFGIDNYQFDGWTQPVLSPWAFGESNLDLVVFDRVEVVRGATGLMTGAGSPSASVNYVRKRPLRDFAASGGVDVGSWDFARGYADVSTPITEDGRIRGRIVGAYGKANSYTSLQDTKTRTLYGVITADLMPGMELTGGVAYQSSSNNGFGSGFPLFYSDGSRTDFKRSVSNNTDWSRIENDTTTGFLDLSHQFANDLKLRLTYNQSHTDASMKQIFRGGYPDRETGLGTANSYSYYKGDVRRKAFNASLSGPFELFGKEHEFSLGWMMSQDRVSFPQYRALAPLPDAGSFYQPGRVPEPVWSGEPSQADDMNNRQSGAYAVGRFALMDNLRLMIGGRLSNWETDQTYFGAKRQYRNRNEFIPYAGLIYDFDDTYTAYASYTEIFKPQNARNEQGDLLAPITGKSYELGLKAAWLDGRVNGAVSVFQTRQDNLAEATGNNVIGAPPNTPAYRPVSGAKVEGIELELGGELMPGWNLASSLTTFTAKDAQGKPINTSKPRTLFKLYTTYRLQGDWQGLTVGGGIDWQNRMYQDATAPGRKVVKVEQGSYAIVNLMARYDFNKRMSATLNVNNLFDKKYYSQIGFYNQGWYGAPQNVMLSLRAQY</sequence>
<keyword evidence="8" id="KW-0408">Iron</keyword>
<keyword evidence="9" id="KW-0406">Ion transport</keyword>
<evidence type="ECO:0000256" key="16">
    <source>
        <dbReference type="SAM" id="SignalP"/>
    </source>
</evidence>
<dbReference type="GO" id="GO:0009279">
    <property type="term" value="C:cell outer membrane"/>
    <property type="evidence" value="ECO:0007669"/>
    <property type="project" value="UniProtKB-SubCell"/>
</dbReference>
<feature type="signal peptide" evidence="16">
    <location>
        <begin position="1"/>
        <end position="35"/>
    </location>
</feature>
<evidence type="ECO:0000256" key="13">
    <source>
        <dbReference type="ARBA" id="ARBA00023237"/>
    </source>
</evidence>
<keyword evidence="5" id="KW-0410">Iron transport</keyword>
<evidence type="ECO:0000256" key="2">
    <source>
        <dbReference type="ARBA" id="ARBA00009810"/>
    </source>
</evidence>
<feature type="domain" description="TonB-dependent receptor plug" evidence="18">
    <location>
        <begin position="82"/>
        <end position="182"/>
    </location>
</feature>
<comment type="caution">
    <text evidence="19">The sequence shown here is derived from an EMBL/GenBank/DDBJ whole genome shotgun (WGS) entry which is preliminary data.</text>
</comment>
<evidence type="ECO:0000256" key="14">
    <source>
        <dbReference type="PROSITE-ProRule" id="PRU01360"/>
    </source>
</evidence>
<feature type="chain" id="PRO_5015688404" evidence="16">
    <location>
        <begin position="36"/>
        <end position="732"/>
    </location>
</feature>
<evidence type="ECO:0000256" key="4">
    <source>
        <dbReference type="ARBA" id="ARBA00022452"/>
    </source>
</evidence>
<proteinExistence type="inferred from homology"/>
<reference evidence="19 20" key="2">
    <citation type="submission" date="2018-05" db="EMBL/GenBank/DDBJ databases">
        <authorList>
            <person name="Lanie J.A."/>
            <person name="Ng W.-L."/>
            <person name="Kazmierczak K.M."/>
            <person name="Andrzejewski T.M."/>
            <person name="Davidsen T.M."/>
            <person name="Wayne K.J."/>
            <person name="Tettelin H."/>
            <person name="Glass J.I."/>
            <person name="Rusch D."/>
            <person name="Podicherti R."/>
            <person name="Tsui H.-C.T."/>
            <person name="Winkler M.E."/>
        </authorList>
    </citation>
    <scope>NUCLEOTIDE SEQUENCE [LARGE SCALE GENOMIC DNA]</scope>
    <source>
        <strain evidence="19 20">YBY</strain>
    </source>
</reference>